<keyword evidence="2" id="KW-1185">Reference proteome</keyword>
<name>A0ACC0GRB1_9ERIC</name>
<organism evidence="1 2">
    <name type="scientific">Camellia lanceoleosa</name>
    <dbReference type="NCBI Taxonomy" id="1840588"/>
    <lineage>
        <taxon>Eukaryota</taxon>
        <taxon>Viridiplantae</taxon>
        <taxon>Streptophyta</taxon>
        <taxon>Embryophyta</taxon>
        <taxon>Tracheophyta</taxon>
        <taxon>Spermatophyta</taxon>
        <taxon>Magnoliopsida</taxon>
        <taxon>eudicotyledons</taxon>
        <taxon>Gunneridae</taxon>
        <taxon>Pentapetalae</taxon>
        <taxon>asterids</taxon>
        <taxon>Ericales</taxon>
        <taxon>Theaceae</taxon>
        <taxon>Camellia</taxon>
    </lineage>
</organism>
<proteinExistence type="predicted"/>
<gene>
    <name evidence="1" type="ORF">LOK49_LG08G02741</name>
</gene>
<dbReference type="EMBL" id="CM045766">
    <property type="protein sequence ID" value="KAI8003768.1"/>
    <property type="molecule type" value="Genomic_DNA"/>
</dbReference>
<dbReference type="Proteomes" id="UP001060215">
    <property type="component" value="Chromosome 9"/>
</dbReference>
<protein>
    <submittedName>
        <fullName evidence="1">Beta-galactosidase 9</fullName>
    </submittedName>
</protein>
<comment type="caution">
    <text evidence="1">The sequence shown here is derived from an EMBL/GenBank/DDBJ whole genome shotgun (WGS) entry which is preliminary data.</text>
</comment>
<accession>A0ACC0GRB1</accession>
<sequence length="142" mass="16179">MIGTRRSWLQCLALALTLQLSVIAGEFFKPFNVSYDHRALIIDGKRRMLNSAGIHYPRTTPQVYFFLLRRLLGVRTKGTERQGKEILKRMVLFCKAAVEMWPDLIAKSKVGQMSSKLIHFGMDMNQSEDSIILKGDMISSSL</sequence>
<evidence type="ECO:0000313" key="1">
    <source>
        <dbReference type="EMBL" id="KAI8003768.1"/>
    </source>
</evidence>
<evidence type="ECO:0000313" key="2">
    <source>
        <dbReference type="Proteomes" id="UP001060215"/>
    </source>
</evidence>
<reference evidence="1 2" key="1">
    <citation type="journal article" date="2022" name="Plant J.">
        <title>Chromosome-level genome of Camellia lanceoleosa provides a valuable resource for understanding genome evolution and self-incompatibility.</title>
        <authorList>
            <person name="Gong W."/>
            <person name="Xiao S."/>
            <person name="Wang L."/>
            <person name="Liao Z."/>
            <person name="Chang Y."/>
            <person name="Mo W."/>
            <person name="Hu G."/>
            <person name="Li W."/>
            <person name="Zhao G."/>
            <person name="Zhu H."/>
            <person name="Hu X."/>
            <person name="Ji K."/>
            <person name="Xiang X."/>
            <person name="Song Q."/>
            <person name="Yuan D."/>
            <person name="Jin S."/>
            <person name="Zhang L."/>
        </authorList>
    </citation>
    <scope>NUCLEOTIDE SEQUENCE [LARGE SCALE GENOMIC DNA]</scope>
    <source>
        <strain evidence="1">SQ_2022a</strain>
    </source>
</reference>